<feature type="non-terminal residue" evidence="1">
    <location>
        <position position="354"/>
    </location>
</feature>
<reference evidence="1" key="1">
    <citation type="journal article" date="2015" name="Nature">
        <title>Complex archaea that bridge the gap between prokaryotes and eukaryotes.</title>
        <authorList>
            <person name="Spang A."/>
            <person name="Saw J.H."/>
            <person name="Jorgensen S.L."/>
            <person name="Zaremba-Niedzwiedzka K."/>
            <person name="Martijn J."/>
            <person name="Lind A.E."/>
            <person name="van Eijk R."/>
            <person name="Schleper C."/>
            <person name="Guy L."/>
            <person name="Ettema T.J."/>
        </authorList>
    </citation>
    <scope>NUCLEOTIDE SEQUENCE</scope>
</reference>
<accession>A0A0F9HQV4</accession>
<dbReference type="EMBL" id="LAZR01014382">
    <property type="protein sequence ID" value="KKM17741.1"/>
    <property type="molecule type" value="Genomic_DNA"/>
</dbReference>
<proteinExistence type="predicted"/>
<dbReference type="AlphaFoldDB" id="A0A0F9HQV4"/>
<name>A0A0F9HQV4_9ZZZZ</name>
<comment type="caution">
    <text evidence="1">The sequence shown here is derived from an EMBL/GenBank/DDBJ whole genome shotgun (WGS) entry which is preliminary data.</text>
</comment>
<evidence type="ECO:0000313" key="1">
    <source>
        <dbReference type="EMBL" id="KKM17741.1"/>
    </source>
</evidence>
<organism evidence="1">
    <name type="scientific">marine sediment metagenome</name>
    <dbReference type="NCBI Taxonomy" id="412755"/>
    <lineage>
        <taxon>unclassified sequences</taxon>
        <taxon>metagenomes</taxon>
        <taxon>ecological metagenomes</taxon>
    </lineage>
</organism>
<protein>
    <submittedName>
        <fullName evidence="1">Uncharacterized protein</fullName>
    </submittedName>
</protein>
<sequence length="354" mass="36228">MSPVRAFSSRWSRGCYWPVGPARWLTEPSGAARRGKWKSSSETSPCPTGPGAILKFETYGRLRIDGTVNALGNAGSPIIFTSITDDSVGGDTNGDGALTSPAAGDWKGFYLPSGDTGEFNASHTDIRYAGRGPTPAVYVVSGQLSLDNTTLSELAQTGIYITGGTRDHTLTDVSIADIGSAGVYVSSGAVTMTTVNLSVHNVGTNALIAADAGKWNSTNTTLTGTGKLALRLDGGTITDTRTWNENLVYVLSGTVGVAPGASLTIPAGQIVKADGEGMLEVNGTLNVPGTSGSPVVFTSIHDDTAGGDTNANAGATAPAAGDWKRIRIRTGGAADLQHADIRYAGKGTASVDSS</sequence>
<gene>
    <name evidence="1" type="ORF">LCGC14_1672690</name>
</gene>